<evidence type="ECO:0000256" key="1">
    <source>
        <dbReference type="SAM" id="MobiDB-lite"/>
    </source>
</evidence>
<feature type="transmembrane region" description="Helical" evidence="2">
    <location>
        <begin position="70"/>
        <end position="99"/>
    </location>
</feature>
<dbReference type="EMBL" id="BOPF01000039">
    <property type="protein sequence ID" value="GIJ50753.1"/>
    <property type="molecule type" value="Genomic_DNA"/>
</dbReference>
<evidence type="ECO:0000313" key="3">
    <source>
        <dbReference type="EMBL" id="GIJ50753.1"/>
    </source>
</evidence>
<keyword evidence="2" id="KW-1133">Transmembrane helix</keyword>
<keyword evidence="2" id="KW-0472">Membrane</keyword>
<reference evidence="3" key="1">
    <citation type="submission" date="2021-01" db="EMBL/GenBank/DDBJ databases">
        <title>Whole genome shotgun sequence of Virgisporangium aliadipatigenens NBRC 105644.</title>
        <authorList>
            <person name="Komaki H."/>
            <person name="Tamura T."/>
        </authorList>
    </citation>
    <scope>NUCLEOTIDE SEQUENCE</scope>
    <source>
        <strain evidence="3">NBRC 105644</strain>
    </source>
</reference>
<proteinExistence type="predicted"/>
<keyword evidence="2" id="KW-0812">Transmembrane</keyword>
<organism evidence="3 4">
    <name type="scientific">Virgisporangium aliadipatigenens</name>
    <dbReference type="NCBI Taxonomy" id="741659"/>
    <lineage>
        <taxon>Bacteria</taxon>
        <taxon>Bacillati</taxon>
        <taxon>Actinomycetota</taxon>
        <taxon>Actinomycetes</taxon>
        <taxon>Micromonosporales</taxon>
        <taxon>Micromonosporaceae</taxon>
        <taxon>Virgisporangium</taxon>
    </lineage>
</organism>
<feature type="transmembrane region" description="Helical" evidence="2">
    <location>
        <begin position="151"/>
        <end position="173"/>
    </location>
</feature>
<dbReference type="RefSeq" id="WP_203904181.1">
    <property type="nucleotide sequence ID" value="NZ_BOPF01000039.1"/>
</dbReference>
<gene>
    <name evidence="3" type="ORF">Val02_76390</name>
</gene>
<name>A0A8J3YW24_9ACTN</name>
<dbReference type="Proteomes" id="UP000619260">
    <property type="component" value="Unassembled WGS sequence"/>
</dbReference>
<sequence>MSGTNDGWASPSLSPVPASGAVPPMPPAAALAGTAAAGLPFDPDSNYGFAGPPRPPAPPREPGARTVGSAVVTTAVGLSYTGVAVALAEILLIMLALAGAVSQDSGDLNSTVERLVVEFYAMLVVFAWLVPAAGVVLAATHTRRGSNVARFLLAALLGALGLLRVCALGQAVINPDSTTSLDQAVVVSISISSMVLGTMALVAAVLLLTPPAQRYFEGVHRS</sequence>
<comment type="caution">
    <text evidence="3">The sequence shown here is derived from an EMBL/GenBank/DDBJ whole genome shotgun (WGS) entry which is preliminary data.</text>
</comment>
<evidence type="ECO:0000313" key="4">
    <source>
        <dbReference type="Proteomes" id="UP000619260"/>
    </source>
</evidence>
<dbReference type="AlphaFoldDB" id="A0A8J3YW24"/>
<feature type="compositionally biased region" description="Low complexity" evidence="1">
    <location>
        <begin position="9"/>
        <end position="20"/>
    </location>
</feature>
<feature type="transmembrane region" description="Helical" evidence="2">
    <location>
        <begin position="185"/>
        <end position="208"/>
    </location>
</feature>
<keyword evidence="4" id="KW-1185">Reference proteome</keyword>
<feature type="transmembrane region" description="Helical" evidence="2">
    <location>
        <begin position="119"/>
        <end position="139"/>
    </location>
</feature>
<accession>A0A8J3YW24</accession>
<evidence type="ECO:0000256" key="2">
    <source>
        <dbReference type="SAM" id="Phobius"/>
    </source>
</evidence>
<feature type="region of interest" description="Disordered" evidence="1">
    <location>
        <begin position="1"/>
        <end position="20"/>
    </location>
</feature>
<protein>
    <submittedName>
        <fullName evidence="3">Uncharacterized protein</fullName>
    </submittedName>
</protein>